<keyword evidence="5" id="KW-0808">Transferase</keyword>
<dbReference type="SUPFAM" id="SSF55781">
    <property type="entry name" value="GAF domain-like"/>
    <property type="match status" value="1"/>
</dbReference>
<dbReference type="InterPro" id="IPR003018">
    <property type="entry name" value="GAF"/>
</dbReference>
<dbReference type="EMBL" id="JAENIJ010000007">
    <property type="protein sequence ID" value="MBK1882063.1"/>
    <property type="molecule type" value="Genomic_DNA"/>
</dbReference>
<evidence type="ECO:0000259" key="4">
    <source>
        <dbReference type="PROSITE" id="PS50109"/>
    </source>
</evidence>
<dbReference type="InterPro" id="IPR005467">
    <property type="entry name" value="His_kinase_dom"/>
</dbReference>
<dbReference type="CDD" id="cd00075">
    <property type="entry name" value="HATPase"/>
    <property type="match status" value="1"/>
</dbReference>
<dbReference type="SUPFAM" id="SSF47384">
    <property type="entry name" value="Homodimeric domain of signal transducing histidine kinase"/>
    <property type="match status" value="1"/>
</dbReference>
<feature type="domain" description="Histidine kinase" evidence="4">
    <location>
        <begin position="223"/>
        <end position="435"/>
    </location>
</feature>
<dbReference type="RefSeq" id="WP_200268829.1">
    <property type="nucleotide sequence ID" value="NZ_JAENIJ010000007.1"/>
</dbReference>
<keyword evidence="3" id="KW-0597">Phosphoprotein</keyword>
<dbReference type="Gene3D" id="3.30.565.10">
    <property type="entry name" value="Histidine kinase-like ATPase, C-terminal domain"/>
    <property type="match status" value="1"/>
</dbReference>
<comment type="catalytic activity">
    <reaction evidence="1">
        <text>ATP + protein L-histidine = ADP + protein N-phospho-L-histidine.</text>
        <dbReference type="EC" id="2.7.13.3"/>
    </reaction>
</comment>
<accession>A0A934SB36</accession>
<comment type="caution">
    <text evidence="5">The sequence shown here is derived from an EMBL/GenBank/DDBJ whole genome shotgun (WGS) entry which is preliminary data.</text>
</comment>
<dbReference type="InterPro" id="IPR004358">
    <property type="entry name" value="Sig_transdc_His_kin-like_C"/>
</dbReference>
<evidence type="ECO:0000313" key="5">
    <source>
        <dbReference type="EMBL" id="MBK1882063.1"/>
    </source>
</evidence>
<evidence type="ECO:0000256" key="2">
    <source>
        <dbReference type="ARBA" id="ARBA00012438"/>
    </source>
</evidence>
<dbReference type="InterPro" id="IPR036097">
    <property type="entry name" value="HisK_dim/P_sf"/>
</dbReference>
<sequence length="435" mass="48489">MLSFYPLVDDAFRTHGLHFRGLSNSIPRLHLYQIHARNFAVPESFDPDTQINPLEDPRRLKLISRLTATETPRDKEFDRITRIGANILKTPICLVSLVTSDQQIFKGACGLPEHLIKERSTPLSYSICKHAVLSRNPIIITDTHQSELVADNLAVSDLGIRSYLGFPLLTDDYLVLGSFCVIDYVPRDWTTDEIDLTRDLAALVVEQLESSLVREKIRNSFDVAIHDLKSPLGGIMMASSLLEEDLKSIPERLHPLLAVISESVGKSLKLVESLAKDNRDGTPQYCEYPDQVIHSVASRLRPTADAKSISLQVNMDDATSLSVSPWVLEQVMENLTSNSIKFGPPESNVHIWFTPSERIGHIHIRDEGPGFTVADRRRMFKRYSRLSASPTANETSTGLGLSIVKRLLDQHGGSIELLSPEGSGAEFRISFPISS</sequence>
<dbReference type="PANTHER" id="PTHR43102">
    <property type="entry name" value="SLR1143 PROTEIN"/>
    <property type="match status" value="1"/>
</dbReference>
<protein>
    <recommendedName>
        <fullName evidence="2">histidine kinase</fullName>
        <ecNumber evidence="2">2.7.13.3</ecNumber>
    </recommendedName>
</protein>
<dbReference type="Pfam" id="PF02518">
    <property type="entry name" value="HATPase_c"/>
    <property type="match status" value="1"/>
</dbReference>
<organism evidence="5 6">
    <name type="scientific">Luteolibacter pohnpeiensis</name>
    <dbReference type="NCBI Taxonomy" id="454153"/>
    <lineage>
        <taxon>Bacteria</taxon>
        <taxon>Pseudomonadati</taxon>
        <taxon>Verrucomicrobiota</taxon>
        <taxon>Verrucomicrobiia</taxon>
        <taxon>Verrucomicrobiales</taxon>
        <taxon>Verrucomicrobiaceae</taxon>
        <taxon>Luteolibacter</taxon>
    </lineage>
</organism>
<keyword evidence="5" id="KW-0418">Kinase</keyword>
<proteinExistence type="predicted"/>
<dbReference type="EC" id="2.7.13.3" evidence="2"/>
<dbReference type="InterPro" id="IPR036890">
    <property type="entry name" value="HATPase_C_sf"/>
</dbReference>
<name>A0A934SB36_9BACT</name>
<dbReference type="SMART" id="SM00387">
    <property type="entry name" value="HATPase_c"/>
    <property type="match status" value="1"/>
</dbReference>
<dbReference type="CDD" id="cd00082">
    <property type="entry name" value="HisKA"/>
    <property type="match status" value="1"/>
</dbReference>
<dbReference type="GO" id="GO:0000155">
    <property type="term" value="F:phosphorelay sensor kinase activity"/>
    <property type="evidence" value="ECO:0007669"/>
    <property type="project" value="InterPro"/>
</dbReference>
<keyword evidence="6" id="KW-1185">Reference proteome</keyword>
<evidence type="ECO:0000313" key="6">
    <source>
        <dbReference type="Proteomes" id="UP000603141"/>
    </source>
</evidence>
<gene>
    <name evidence="5" type="ORF">JIN85_06530</name>
</gene>
<evidence type="ECO:0000256" key="3">
    <source>
        <dbReference type="ARBA" id="ARBA00022553"/>
    </source>
</evidence>
<dbReference type="SMART" id="SM00065">
    <property type="entry name" value="GAF"/>
    <property type="match status" value="1"/>
</dbReference>
<dbReference type="PRINTS" id="PR00344">
    <property type="entry name" value="BCTRLSENSOR"/>
</dbReference>
<dbReference type="Proteomes" id="UP000603141">
    <property type="component" value="Unassembled WGS sequence"/>
</dbReference>
<dbReference type="Gene3D" id="1.10.287.130">
    <property type="match status" value="1"/>
</dbReference>
<reference evidence="5" key="1">
    <citation type="submission" date="2021-01" db="EMBL/GenBank/DDBJ databases">
        <title>Modified the classification status of verrucomicrobia.</title>
        <authorList>
            <person name="Feng X."/>
        </authorList>
    </citation>
    <scope>NUCLEOTIDE SEQUENCE</scope>
    <source>
        <strain evidence="5">KCTC 22041</strain>
    </source>
</reference>
<dbReference type="Gene3D" id="3.30.450.40">
    <property type="match status" value="1"/>
</dbReference>
<dbReference type="PROSITE" id="PS50109">
    <property type="entry name" value="HIS_KIN"/>
    <property type="match status" value="1"/>
</dbReference>
<evidence type="ECO:0000256" key="1">
    <source>
        <dbReference type="ARBA" id="ARBA00000085"/>
    </source>
</evidence>
<dbReference type="InterPro" id="IPR029016">
    <property type="entry name" value="GAF-like_dom_sf"/>
</dbReference>
<dbReference type="PANTHER" id="PTHR43102:SF2">
    <property type="entry name" value="GAF DOMAIN-CONTAINING PROTEIN"/>
    <property type="match status" value="1"/>
</dbReference>
<dbReference type="InterPro" id="IPR003661">
    <property type="entry name" value="HisK_dim/P_dom"/>
</dbReference>
<dbReference type="InterPro" id="IPR003594">
    <property type="entry name" value="HATPase_dom"/>
</dbReference>
<dbReference type="AlphaFoldDB" id="A0A934SB36"/>
<dbReference type="SUPFAM" id="SSF55874">
    <property type="entry name" value="ATPase domain of HSP90 chaperone/DNA topoisomerase II/histidine kinase"/>
    <property type="match status" value="1"/>
</dbReference>
<dbReference type="Pfam" id="PF01590">
    <property type="entry name" value="GAF"/>
    <property type="match status" value="1"/>
</dbReference>